<keyword evidence="5" id="KW-1185">Reference proteome</keyword>
<organism evidence="4 5">
    <name type="scientific">Gordonia spumicola</name>
    <dbReference type="NCBI Taxonomy" id="589161"/>
    <lineage>
        <taxon>Bacteria</taxon>
        <taxon>Bacillati</taxon>
        <taxon>Actinomycetota</taxon>
        <taxon>Actinomycetes</taxon>
        <taxon>Mycobacteriales</taxon>
        <taxon>Gordoniaceae</taxon>
        <taxon>Gordonia</taxon>
    </lineage>
</organism>
<dbReference type="InterPro" id="IPR037238">
    <property type="entry name" value="YbiA-like_sf"/>
</dbReference>
<dbReference type="Pfam" id="PF08719">
    <property type="entry name" value="NADAR"/>
    <property type="match status" value="1"/>
</dbReference>
<gene>
    <name evidence="4" type="ORF">nbrc107696_23560</name>
</gene>
<evidence type="ECO:0000256" key="1">
    <source>
        <dbReference type="ARBA" id="ARBA00000022"/>
    </source>
</evidence>
<dbReference type="CDD" id="cd15457">
    <property type="entry name" value="NADAR"/>
    <property type="match status" value="1"/>
</dbReference>
<evidence type="ECO:0000313" key="4">
    <source>
        <dbReference type="EMBL" id="GEE01910.1"/>
    </source>
</evidence>
<name>A0A7I9VA18_9ACTN</name>
<evidence type="ECO:0000259" key="3">
    <source>
        <dbReference type="Pfam" id="PF08719"/>
    </source>
</evidence>
<dbReference type="EMBL" id="BJOV01000005">
    <property type="protein sequence ID" value="GEE01910.1"/>
    <property type="molecule type" value="Genomic_DNA"/>
</dbReference>
<comment type="catalytic activity">
    <reaction evidence="2">
        <text>2,5-diamino-6-hydroxy-4-(5-phosphoribosylamino)-pyrimidine + H2O = 2,5,6-triamino-4-hydroxypyrimidine + D-ribose 5-phosphate</text>
        <dbReference type="Rhea" id="RHEA:23436"/>
        <dbReference type="ChEBI" id="CHEBI:15377"/>
        <dbReference type="ChEBI" id="CHEBI:58614"/>
        <dbReference type="ChEBI" id="CHEBI:78346"/>
        <dbReference type="ChEBI" id="CHEBI:137796"/>
    </reaction>
</comment>
<evidence type="ECO:0000256" key="2">
    <source>
        <dbReference type="ARBA" id="ARBA00000751"/>
    </source>
</evidence>
<comment type="caution">
    <text evidence="4">The sequence shown here is derived from an EMBL/GenBank/DDBJ whole genome shotgun (WGS) entry which is preliminary data.</text>
</comment>
<dbReference type="InterPro" id="IPR012816">
    <property type="entry name" value="NADAR"/>
</dbReference>
<dbReference type="SUPFAM" id="SSF143990">
    <property type="entry name" value="YbiA-like"/>
    <property type="match status" value="1"/>
</dbReference>
<proteinExistence type="predicted"/>
<dbReference type="RefSeq" id="WP_161895699.1">
    <property type="nucleotide sequence ID" value="NZ_BJOV01000005.1"/>
</dbReference>
<dbReference type="AlphaFoldDB" id="A0A7I9VA18"/>
<protein>
    <recommendedName>
        <fullName evidence="3">NADAR domain-containing protein</fullName>
    </recommendedName>
</protein>
<dbReference type="Proteomes" id="UP000444960">
    <property type="component" value="Unassembled WGS sequence"/>
</dbReference>
<feature type="domain" description="NADAR" evidence="3">
    <location>
        <begin position="16"/>
        <end position="151"/>
    </location>
</feature>
<sequence length="157" mass="17447">MPYSPSSPTIESFRGRHFFLSNFYDSEFTVPTLGLVATSEHAFNALKSTDADEQQFVLAAATPGEAKRRGRTVTLRPDWDSGMRVRAMQVVLQYKFGSRDMRGLLLSTGNSRLVEGNTFHDNFWGDCRCGGSRCSAAGVNMLGELLMAERAKDARLR</sequence>
<reference evidence="5" key="1">
    <citation type="submission" date="2019-06" db="EMBL/GenBank/DDBJ databases">
        <title>Gordonia isolated from sludge of a wastewater treatment plant.</title>
        <authorList>
            <person name="Tamura T."/>
            <person name="Aoyama K."/>
            <person name="Kang Y."/>
            <person name="Saito S."/>
            <person name="Akiyama N."/>
            <person name="Yazawa K."/>
            <person name="Gonoi T."/>
            <person name="Mikami Y."/>
        </authorList>
    </citation>
    <scope>NUCLEOTIDE SEQUENCE [LARGE SCALE GENOMIC DNA]</scope>
    <source>
        <strain evidence="5">NBRC 107696</strain>
    </source>
</reference>
<dbReference type="OrthoDB" id="643483at2"/>
<accession>A0A7I9VA18</accession>
<dbReference type="Gene3D" id="1.10.357.40">
    <property type="entry name" value="YbiA-like"/>
    <property type="match status" value="1"/>
</dbReference>
<comment type="catalytic activity">
    <reaction evidence="1">
        <text>5-amino-6-(5-phospho-D-ribosylamino)uracil + H2O = 5,6-diaminouracil + D-ribose 5-phosphate</text>
        <dbReference type="Rhea" id="RHEA:55020"/>
        <dbReference type="ChEBI" id="CHEBI:15377"/>
        <dbReference type="ChEBI" id="CHEBI:46252"/>
        <dbReference type="ChEBI" id="CHEBI:58453"/>
        <dbReference type="ChEBI" id="CHEBI:78346"/>
    </reaction>
</comment>
<evidence type="ECO:0000313" key="5">
    <source>
        <dbReference type="Proteomes" id="UP000444960"/>
    </source>
</evidence>